<protein>
    <recommendedName>
        <fullName evidence="1">Pyrrolo-quinoline quinone repeat domain-containing protein</fullName>
    </recommendedName>
</protein>
<dbReference type="Pfam" id="PF13360">
    <property type="entry name" value="PQQ_2"/>
    <property type="match status" value="1"/>
</dbReference>
<feature type="domain" description="Pyrrolo-quinoline quinone repeat" evidence="1">
    <location>
        <begin position="79"/>
        <end position="242"/>
    </location>
</feature>
<reference evidence="2" key="1">
    <citation type="journal article" date="2014" name="Int. J. Syst. Evol. Microbiol.">
        <title>Complete genome sequence of Corynebacterium casei LMG S-19264T (=DSM 44701T), isolated from a smear-ripened cheese.</title>
        <authorList>
            <consortium name="US DOE Joint Genome Institute (JGI-PGF)"/>
            <person name="Walter F."/>
            <person name="Albersmeier A."/>
            <person name="Kalinowski J."/>
            <person name="Ruckert C."/>
        </authorList>
    </citation>
    <scope>NUCLEOTIDE SEQUENCE</scope>
    <source>
        <strain evidence="2">JCM 12862</strain>
    </source>
</reference>
<comment type="caution">
    <text evidence="2">The sequence shown here is derived from an EMBL/GenBank/DDBJ whole genome shotgun (WGS) entry which is preliminary data.</text>
</comment>
<sequence length="525" mass="59429">MKNNITILISLFIALNSFSQNISTEVLNKTKIVGKNLIQQKDIVANEFVFNERIYRSYVDSLTGYATLQLRKLSKNGKVLSLKGLVVVYDLKNKSVKWTKKIDYSMSSIQQYGDILILSKGNKIIRLNIENGDPMWDIKNDLYYVNINKKIGVGYAYNGLTGSIHTLEGINLNTGESLWQKELKRDYGWNKIIKTDASNLLIVAGGMHSLNIETGSGWDYETKTGKKDYTETIAKNVGGLVLGALTGTYVVSSGSNLVRDVLSNTIMDSTNIYMASKEKLACINKSDGTVTWSYQLPDESTSKSSLIVRDSSLVLINKGYAFWRDKTIDFGDPFILEVNKLTGAEIAFKNLMEKDNPIVDYKVKNDSLLLLFGDKITCFSLQDKAIKYTKTFDSETYGNLTFFSGDRLYTKNTDPELHYNLLSDSTHYFVQTSKGKTLKLDKDFNELKTFDFDNLYLIQNTINGHKFINQDNSTIILDSNNKPIGELSLSFYFRIINNTIYETNENSLLEIDLNQLLNTDNSDEF</sequence>
<dbReference type="Proteomes" id="UP000612329">
    <property type="component" value="Unassembled WGS sequence"/>
</dbReference>
<name>A0A8J3BQ07_9FLAO</name>
<evidence type="ECO:0000313" key="2">
    <source>
        <dbReference type="EMBL" id="GGK29976.1"/>
    </source>
</evidence>
<dbReference type="SUPFAM" id="SSF50998">
    <property type="entry name" value="Quinoprotein alcohol dehydrogenase-like"/>
    <property type="match status" value="1"/>
</dbReference>
<reference evidence="2" key="2">
    <citation type="submission" date="2020-09" db="EMBL/GenBank/DDBJ databases">
        <authorList>
            <person name="Sun Q."/>
            <person name="Ohkuma M."/>
        </authorList>
    </citation>
    <scope>NUCLEOTIDE SEQUENCE</scope>
    <source>
        <strain evidence="2">JCM 12862</strain>
    </source>
</reference>
<dbReference type="PANTHER" id="PTHR34512:SF30">
    <property type="entry name" value="OUTER MEMBRANE PROTEIN ASSEMBLY FACTOR BAMB"/>
    <property type="match status" value="1"/>
</dbReference>
<evidence type="ECO:0000313" key="3">
    <source>
        <dbReference type="Proteomes" id="UP000612329"/>
    </source>
</evidence>
<dbReference type="PANTHER" id="PTHR34512">
    <property type="entry name" value="CELL SURFACE PROTEIN"/>
    <property type="match status" value="1"/>
</dbReference>
<dbReference type="EMBL" id="BMNR01000005">
    <property type="protein sequence ID" value="GGK29976.1"/>
    <property type="molecule type" value="Genomic_DNA"/>
</dbReference>
<dbReference type="Gene3D" id="2.130.10.10">
    <property type="entry name" value="YVTN repeat-like/Quinoprotein amine dehydrogenase"/>
    <property type="match status" value="1"/>
</dbReference>
<evidence type="ECO:0000259" key="1">
    <source>
        <dbReference type="Pfam" id="PF13360"/>
    </source>
</evidence>
<dbReference type="AlphaFoldDB" id="A0A8J3BQ07"/>
<dbReference type="InterPro" id="IPR011047">
    <property type="entry name" value="Quinoprotein_ADH-like_sf"/>
</dbReference>
<dbReference type="InterPro" id="IPR015943">
    <property type="entry name" value="WD40/YVTN_repeat-like_dom_sf"/>
</dbReference>
<accession>A0A8J3BQ07</accession>
<dbReference type="InterPro" id="IPR002372">
    <property type="entry name" value="PQQ_rpt_dom"/>
</dbReference>
<keyword evidence="3" id="KW-1185">Reference proteome</keyword>
<proteinExistence type="predicted"/>
<organism evidence="2 3">
    <name type="scientific">Yeosuana aromativorans</name>
    <dbReference type="NCBI Taxonomy" id="288019"/>
    <lineage>
        <taxon>Bacteria</taxon>
        <taxon>Pseudomonadati</taxon>
        <taxon>Bacteroidota</taxon>
        <taxon>Flavobacteriia</taxon>
        <taxon>Flavobacteriales</taxon>
        <taxon>Flavobacteriaceae</taxon>
        <taxon>Yeosuana</taxon>
    </lineage>
</organism>
<dbReference type="RefSeq" id="WP_188653674.1">
    <property type="nucleotide sequence ID" value="NZ_BMNR01000005.1"/>
</dbReference>
<gene>
    <name evidence="2" type="ORF">GCM10007962_25310</name>
</gene>